<keyword evidence="2" id="KW-0479">Metal-binding</keyword>
<dbReference type="InterPro" id="IPR036864">
    <property type="entry name" value="Zn2-C6_fun-type_DNA-bd_sf"/>
</dbReference>
<dbReference type="Pfam" id="PF00172">
    <property type="entry name" value="Zn_clus"/>
    <property type="match status" value="1"/>
</dbReference>
<dbReference type="PANTHER" id="PTHR31001:SF87">
    <property type="entry name" value="COL-21"/>
    <property type="match status" value="1"/>
</dbReference>
<dbReference type="Proteomes" id="UP000886523">
    <property type="component" value="Unassembled WGS sequence"/>
</dbReference>
<reference evidence="6" key="1">
    <citation type="journal article" date="2020" name="Nat. Commun.">
        <title>Large-scale genome sequencing of mycorrhizal fungi provides insights into the early evolution of symbiotic traits.</title>
        <authorList>
            <person name="Miyauchi S."/>
            <person name="Kiss E."/>
            <person name="Kuo A."/>
            <person name="Drula E."/>
            <person name="Kohler A."/>
            <person name="Sanchez-Garcia M."/>
            <person name="Morin E."/>
            <person name="Andreopoulos B."/>
            <person name="Barry K.W."/>
            <person name="Bonito G."/>
            <person name="Buee M."/>
            <person name="Carver A."/>
            <person name="Chen C."/>
            <person name="Cichocki N."/>
            <person name="Clum A."/>
            <person name="Culley D."/>
            <person name="Crous P.W."/>
            <person name="Fauchery L."/>
            <person name="Girlanda M."/>
            <person name="Hayes R.D."/>
            <person name="Keri Z."/>
            <person name="LaButti K."/>
            <person name="Lipzen A."/>
            <person name="Lombard V."/>
            <person name="Magnuson J."/>
            <person name="Maillard F."/>
            <person name="Murat C."/>
            <person name="Nolan M."/>
            <person name="Ohm R.A."/>
            <person name="Pangilinan J."/>
            <person name="Pereira M.F."/>
            <person name="Perotto S."/>
            <person name="Peter M."/>
            <person name="Pfister S."/>
            <person name="Riley R."/>
            <person name="Sitrit Y."/>
            <person name="Stielow J.B."/>
            <person name="Szollosi G."/>
            <person name="Zifcakova L."/>
            <person name="Stursova M."/>
            <person name="Spatafora J.W."/>
            <person name="Tedersoo L."/>
            <person name="Vaario L.M."/>
            <person name="Yamada A."/>
            <person name="Yan M."/>
            <person name="Wang P."/>
            <person name="Xu J."/>
            <person name="Bruns T."/>
            <person name="Baldrian P."/>
            <person name="Vilgalys R."/>
            <person name="Dunand C."/>
            <person name="Henrissat B."/>
            <person name="Grigoriev I.V."/>
            <person name="Hibbett D."/>
            <person name="Nagy L.G."/>
            <person name="Martin F.M."/>
        </authorList>
    </citation>
    <scope>NUCLEOTIDE SEQUENCE</scope>
    <source>
        <strain evidence="6">UP504</strain>
    </source>
</reference>
<dbReference type="GO" id="GO:0005634">
    <property type="term" value="C:nucleus"/>
    <property type="evidence" value="ECO:0007669"/>
    <property type="project" value="UniProtKB-SubCell"/>
</dbReference>
<dbReference type="EMBL" id="MU128964">
    <property type="protein sequence ID" value="KAF9514114.1"/>
    <property type="molecule type" value="Genomic_DNA"/>
</dbReference>
<comment type="caution">
    <text evidence="6">The sequence shown here is derived from an EMBL/GenBank/DDBJ whole genome shotgun (WGS) entry which is preliminary data.</text>
</comment>
<sequence>MVSSPPPEDVGERRASPSSASGKRKPLLAVNGDNKRKRSRVSYSCSECHRRKQKCDRQQPCAHCISRRVPELCHAYQPGKGEGDLHLRLARVEHILEMALPQFAASRSPGGSVEPPQSSNHPHSQQEHPSPDSREESVREEEIPNAVGTLQQENGPFFGETALGSVNSTPILAQFHTPQMPQADEAELAVEKLRSLVQDCGVPPHTLEELVRELPPKSYCDDLIHHYFTAINWTRYPILEAPFRASYEVLISNGHRIHPLDIRFLPLLFIVLAIAAKLAPDHIISDERQRKMAGLRYYWSSRKSMMIAAAVGEGLDLVIARLMIARFLTFHRRITESWNILGTSVRTALALGLHRDGAKLGLDPIQAEYRRRIWAYIYHADRSYALVLGRPPGVQDEFSDTMPPTNAGDSFLLGQRLTPPRSLPLSQPTPMTFVILRHNLAKIIGRIVRHFQQVHPTHYSDVIALDEELQMFVGTLPPHYSLEPDTTLDAIHEFLAPHRFLIITEVFFVRVSLHRPYMLRKLDSDRFAYSRKACFESAKLDFEVRQAFKHSMRADIISSLGGAYREFQAAMISGISLVIDPHGPDAVVMHKILDTFLSDHVNTFEADETTRREVKIIELLKTKSLSVAAGEDPDAHLSAMHSPAGPRRRVGSSEDANMLLELRQAPRDKNGVLILPPFAGNVSGVDLEDSPTTSGPAWDGRSLQAIRPESSGGSLDNGTTLPTSNSSPVDEEESAQRLLDNWVNTAQIDSVGNAMFGLCGMDPNVPRAGNSWSLGIDGEVQLSVSRPDSVDGMIGGPASGVFPTGVDLSSGDWNYWENLVDHIRASGGVA</sequence>
<feature type="region of interest" description="Disordered" evidence="4">
    <location>
        <begin position="683"/>
        <end position="732"/>
    </location>
</feature>
<evidence type="ECO:0000256" key="2">
    <source>
        <dbReference type="ARBA" id="ARBA00022723"/>
    </source>
</evidence>
<feature type="region of interest" description="Disordered" evidence="4">
    <location>
        <begin position="1"/>
        <end position="41"/>
    </location>
</feature>
<dbReference type="GO" id="GO:0008270">
    <property type="term" value="F:zinc ion binding"/>
    <property type="evidence" value="ECO:0007669"/>
    <property type="project" value="InterPro"/>
</dbReference>
<feature type="domain" description="Zn(2)-C6 fungal-type" evidence="5">
    <location>
        <begin position="44"/>
        <end position="73"/>
    </location>
</feature>
<feature type="compositionally biased region" description="Basic and acidic residues" evidence="4">
    <location>
        <begin position="124"/>
        <end position="142"/>
    </location>
</feature>
<evidence type="ECO:0000256" key="4">
    <source>
        <dbReference type="SAM" id="MobiDB-lite"/>
    </source>
</evidence>
<dbReference type="CDD" id="cd12148">
    <property type="entry name" value="fungal_TF_MHR"/>
    <property type="match status" value="1"/>
</dbReference>
<dbReference type="SMART" id="SM00066">
    <property type="entry name" value="GAL4"/>
    <property type="match status" value="1"/>
</dbReference>
<protein>
    <recommendedName>
        <fullName evidence="5">Zn(2)-C6 fungal-type domain-containing protein</fullName>
    </recommendedName>
</protein>
<dbReference type="PROSITE" id="PS50048">
    <property type="entry name" value="ZN2_CY6_FUNGAL_2"/>
    <property type="match status" value="1"/>
</dbReference>
<keyword evidence="7" id="KW-1185">Reference proteome</keyword>
<evidence type="ECO:0000259" key="5">
    <source>
        <dbReference type="PROSITE" id="PS50048"/>
    </source>
</evidence>
<keyword evidence="3" id="KW-0539">Nucleus</keyword>
<dbReference type="InterPro" id="IPR050613">
    <property type="entry name" value="Sec_Metabolite_Reg"/>
</dbReference>
<dbReference type="InterPro" id="IPR001138">
    <property type="entry name" value="Zn2Cys6_DnaBD"/>
</dbReference>
<gene>
    <name evidence="6" type="ORF">BS47DRAFT_1376556</name>
</gene>
<name>A0A9P6AY24_9AGAM</name>
<dbReference type="SUPFAM" id="SSF57701">
    <property type="entry name" value="Zn2/Cys6 DNA-binding domain"/>
    <property type="match status" value="1"/>
</dbReference>
<organism evidence="6 7">
    <name type="scientific">Hydnum rufescens UP504</name>
    <dbReference type="NCBI Taxonomy" id="1448309"/>
    <lineage>
        <taxon>Eukaryota</taxon>
        <taxon>Fungi</taxon>
        <taxon>Dikarya</taxon>
        <taxon>Basidiomycota</taxon>
        <taxon>Agaricomycotina</taxon>
        <taxon>Agaricomycetes</taxon>
        <taxon>Cantharellales</taxon>
        <taxon>Hydnaceae</taxon>
        <taxon>Hydnum</taxon>
    </lineage>
</organism>
<dbReference type="Pfam" id="PF04082">
    <property type="entry name" value="Fungal_trans"/>
    <property type="match status" value="1"/>
</dbReference>
<accession>A0A9P6AY24</accession>
<evidence type="ECO:0000256" key="3">
    <source>
        <dbReference type="ARBA" id="ARBA00023242"/>
    </source>
</evidence>
<dbReference type="Gene3D" id="4.10.240.10">
    <property type="entry name" value="Zn(2)-C6 fungal-type DNA-binding domain"/>
    <property type="match status" value="1"/>
</dbReference>
<dbReference type="GO" id="GO:0006351">
    <property type="term" value="P:DNA-templated transcription"/>
    <property type="evidence" value="ECO:0007669"/>
    <property type="project" value="InterPro"/>
</dbReference>
<dbReference type="GO" id="GO:0003677">
    <property type="term" value="F:DNA binding"/>
    <property type="evidence" value="ECO:0007669"/>
    <property type="project" value="InterPro"/>
</dbReference>
<dbReference type="PROSITE" id="PS00463">
    <property type="entry name" value="ZN2_CY6_FUNGAL_1"/>
    <property type="match status" value="1"/>
</dbReference>
<dbReference type="AlphaFoldDB" id="A0A9P6AY24"/>
<dbReference type="CDD" id="cd00067">
    <property type="entry name" value="GAL4"/>
    <property type="match status" value="1"/>
</dbReference>
<evidence type="ECO:0000313" key="6">
    <source>
        <dbReference type="EMBL" id="KAF9514114.1"/>
    </source>
</evidence>
<feature type="region of interest" description="Disordered" evidence="4">
    <location>
        <begin position="105"/>
        <end position="142"/>
    </location>
</feature>
<evidence type="ECO:0000256" key="1">
    <source>
        <dbReference type="ARBA" id="ARBA00004123"/>
    </source>
</evidence>
<evidence type="ECO:0000313" key="7">
    <source>
        <dbReference type="Proteomes" id="UP000886523"/>
    </source>
</evidence>
<dbReference type="GO" id="GO:0000981">
    <property type="term" value="F:DNA-binding transcription factor activity, RNA polymerase II-specific"/>
    <property type="evidence" value="ECO:0007669"/>
    <property type="project" value="InterPro"/>
</dbReference>
<comment type="subcellular location">
    <subcellularLocation>
        <location evidence="1">Nucleus</location>
    </subcellularLocation>
</comment>
<feature type="compositionally biased region" description="Polar residues" evidence="4">
    <location>
        <begin position="711"/>
        <end position="728"/>
    </location>
</feature>
<dbReference type="OrthoDB" id="4934715at2759"/>
<dbReference type="PANTHER" id="PTHR31001">
    <property type="entry name" value="UNCHARACTERIZED TRANSCRIPTIONAL REGULATORY PROTEIN"/>
    <property type="match status" value="1"/>
</dbReference>
<dbReference type="SMART" id="SM00906">
    <property type="entry name" value="Fungal_trans"/>
    <property type="match status" value="1"/>
</dbReference>
<dbReference type="InterPro" id="IPR007219">
    <property type="entry name" value="XnlR_reg_dom"/>
</dbReference>
<proteinExistence type="predicted"/>